<reference evidence="11 12" key="1">
    <citation type="submission" date="2018-08" db="EMBL/GenBank/DDBJ databases">
        <title>Acidipila sp. 4G-K13, an acidobacterium isolated from forest soil.</title>
        <authorList>
            <person name="Gao Z.-H."/>
            <person name="Qiu L.-H."/>
        </authorList>
    </citation>
    <scope>NUCLEOTIDE SEQUENCE [LARGE SCALE GENOMIC DNA]</scope>
    <source>
        <strain evidence="11 12">4G-K13</strain>
    </source>
</reference>
<proteinExistence type="inferred from homology"/>
<name>A0A372IK33_9BACT</name>
<keyword evidence="7" id="KW-0234">DNA repair</keyword>
<evidence type="ECO:0000256" key="4">
    <source>
        <dbReference type="ARBA" id="ARBA00022801"/>
    </source>
</evidence>
<dbReference type="GO" id="GO:0033958">
    <property type="term" value="F:DNA-deoxyinosine glycosylase activity"/>
    <property type="evidence" value="ECO:0007669"/>
    <property type="project" value="InterPro"/>
</dbReference>
<dbReference type="InterPro" id="IPR051536">
    <property type="entry name" value="UDG_Type-4/5"/>
</dbReference>
<dbReference type="AlphaFoldDB" id="A0A372IK33"/>
<dbReference type="EMBL" id="QVQT01000006">
    <property type="protein sequence ID" value="RFU15296.1"/>
    <property type="molecule type" value="Genomic_DNA"/>
</dbReference>
<comment type="caution">
    <text evidence="11">The sequence shown here is derived from an EMBL/GenBank/DDBJ whole genome shotgun (WGS) entry which is preliminary data.</text>
</comment>
<evidence type="ECO:0000256" key="6">
    <source>
        <dbReference type="ARBA" id="ARBA00023014"/>
    </source>
</evidence>
<dbReference type="CDD" id="cd10031">
    <property type="entry name" value="UDG-F5_TTUDGB_like"/>
    <property type="match status" value="1"/>
</dbReference>
<keyword evidence="1" id="KW-0004">4Fe-4S</keyword>
<evidence type="ECO:0000313" key="12">
    <source>
        <dbReference type="Proteomes" id="UP000264702"/>
    </source>
</evidence>
<keyword evidence="6" id="KW-0411">Iron-sulfur</keyword>
<dbReference type="Gene3D" id="3.40.470.10">
    <property type="entry name" value="Uracil-DNA glycosylase-like domain"/>
    <property type="match status" value="1"/>
</dbReference>
<evidence type="ECO:0000313" key="11">
    <source>
        <dbReference type="EMBL" id="RFU15296.1"/>
    </source>
</evidence>
<dbReference type="PANTHER" id="PTHR33693:SF3">
    <property type="entry name" value="TYPE-5 URACIL-DNA GLYCOSYLASE"/>
    <property type="match status" value="1"/>
</dbReference>
<evidence type="ECO:0000256" key="2">
    <source>
        <dbReference type="ARBA" id="ARBA00022723"/>
    </source>
</evidence>
<evidence type="ECO:0000256" key="3">
    <source>
        <dbReference type="ARBA" id="ARBA00022763"/>
    </source>
</evidence>
<dbReference type="Pfam" id="PF03167">
    <property type="entry name" value="UDG"/>
    <property type="match status" value="1"/>
</dbReference>
<evidence type="ECO:0000256" key="5">
    <source>
        <dbReference type="ARBA" id="ARBA00023004"/>
    </source>
</evidence>
<evidence type="ECO:0000256" key="7">
    <source>
        <dbReference type="ARBA" id="ARBA00023204"/>
    </source>
</evidence>
<dbReference type="PANTHER" id="PTHR33693">
    <property type="entry name" value="TYPE-5 URACIL-DNA GLYCOSYLASE"/>
    <property type="match status" value="1"/>
</dbReference>
<feature type="domain" description="Uracil-DNA glycosylase-like" evidence="10">
    <location>
        <begin position="72"/>
        <end position="244"/>
    </location>
</feature>
<evidence type="ECO:0000259" key="10">
    <source>
        <dbReference type="SMART" id="SM00986"/>
    </source>
</evidence>
<dbReference type="SUPFAM" id="SSF52141">
    <property type="entry name" value="Uracil-DNA glycosylase-like"/>
    <property type="match status" value="1"/>
</dbReference>
<dbReference type="GO" id="GO:0006284">
    <property type="term" value="P:base-excision repair"/>
    <property type="evidence" value="ECO:0007669"/>
    <property type="project" value="InterPro"/>
</dbReference>
<keyword evidence="3" id="KW-0227">DNA damage</keyword>
<gene>
    <name evidence="11" type="ORF">D0Y96_16545</name>
</gene>
<organism evidence="11 12">
    <name type="scientific">Paracidobacterium acidisoli</name>
    <dbReference type="NCBI Taxonomy" id="2303751"/>
    <lineage>
        <taxon>Bacteria</taxon>
        <taxon>Pseudomonadati</taxon>
        <taxon>Acidobacteriota</taxon>
        <taxon>Terriglobia</taxon>
        <taxon>Terriglobales</taxon>
        <taxon>Acidobacteriaceae</taxon>
        <taxon>Paracidobacterium</taxon>
    </lineage>
</organism>
<dbReference type="InterPro" id="IPR005122">
    <property type="entry name" value="Uracil-DNA_glycosylase-like"/>
</dbReference>
<dbReference type="Proteomes" id="UP000264702">
    <property type="component" value="Unassembled WGS sequence"/>
</dbReference>
<dbReference type="SMART" id="SM00986">
    <property type="entry name" value="UDG"/>
    <property type="match status" value="1"/>
</dbReference>
<dbReference type="OrthoDB" id="5290748at2"/>
<keyword evidence="2" id="KW-0479">Metal-binding</keyword>
<dbReference type="GO" id="GO:0051539">
    <property type="term" value="F:4 iron, 4 sulfur cluster binding"/>
    <property type="evidence" value="ECO:0007669"/>
    <property type="project" value="UniProtKB-KW"/>
</dbReference>
<dbReference type="SMART" id="SM00987">
    <property type="entry name" value="UreE_C"/>
    <property type="match status" value="1"/>
</dbReference>
<comment type="similarity">
    <text evidence="8">Belongs to the uracil-DNA glycosylase (UDG) superfamily. Type 5 (UDGb) family.</text>
</comment>
<accession>A0A372IK33</accession>
<dbReference type="GO" id="GO:0046872">
    <property type="term" value="F:metal ion binding"/>
    <property type="evidence" value="ECO:0007669"/>
    <property type="project" value="UniProtKB-KW"/>
</dbReference>
<dbReference type="InterPro" id="IPR036895">
    <property type="entry name" value="Uracil-DNA_glycosylase-like_sf"/>
</dbReference>
<keyword evidence="5" id="KW-0408">Iron</keyword>
<evidence type="ECO:0000256" key="1">
    <source>
        <dbReference type="ARBA" id="ARBA00022485"/>
    </source>
</evidence>
<keyword evidence="4" id="KW-0378">Hydrolase</keyword>
<dbReference type="InterPro" id="IPR044147">
    <property type="entry name" value="UdgB-like"/>
</dbReference>
<protein>
    <recommendedName>
        <fullName evidence="9">Type-5 uracil-DNA glycosylase</fullName>
    </recommendedName>
</protein>
<sequence length="254" mass="27850">MPVHRQSLTKSPDKIDAVAPAKHIVPVSDLFRVNEQIVACNLCTRLREHCTTVAAVRRRAYREQEYWGKPVPSFGDPEARIMIVGLAPGAHGSNRTGRPFTGDGSGDFLYPVLHRAGLASQPGAVSRDDGMQLHDTWITSVVRCAPPGNRPLPDEIARCAPFLDAEIAACHRLRVFVCLGKIGFDGVVAHLLRTGQIPRRGPLVFGHGVEYAIPGGRWLLASYHPSLQNTNTGRLTAPMMLEVFRRARQLAQGK</sequence>
<evidence type="ECO:0000256" key="9">
    <source>
        <dbReference type="ARBA" id="ARBA00023887"/>
    </source>
</evidence>
<evidence type="ECO:0000256" key="8">
    <source>
        <dbReference type="ARBA" id="ARBA00023779"/>
    </source>
</evidence>
<keyword evidence="12" id="KW-1185">Reference proteome</keyword>
<dbReference type="GO" id="GO:0004844">
    <property type="term" value="F:uracil DNA N-glycosylase activity"/>
    <property type="evidence" value="ECO:0007669"/>
    <property type="project" value="InterPro"/>
</dbReference>